<dbReference type="Proteomes" id="UP001499910">
    <property type="component" value="Unassembled WGS sequence"/>
</dbReference>
<organism evidence="9 10">
    <name type="scientific">[Roseibacterium] beibuensis</name>
    <dbReference type="NCBI Taxonomy" id="1193142"/>
    <lineage>
        <taxon>Bacteria</taxon>
        <taxon>Pseudomonadati</taxon>
        <taxon>Pseudomonadota</taxon>
        <taxon>Alphaproteobacteria</taxon>
        <taxon>Rhodobacterales</taxon>
        <taxon>Roseobacteraceae</taxon>
        <taxon>Roseicyclus</taxon>
    </lineage>
</organism>
<evidence type="ECO:0000313" key="9">
    <source>
        <dbReference type="EMBL" id="GAA5068203.1"/>
    </source>
</evidence>
<keyword evidence="5 8" id="KW-1133">Transmembrane helix</keyword>
<keyword evidence="7" id="KW-0653">Protein transport</keyword>
<evidence type="ECO:0000256" key="1">
    <source>
        <dbReference type="ARBA" id="ARBA00004162"/>
    </source>
</evidence>
<keyword evidence="6 8" id="KW-0472">Membrane</keyword>
<dbReference type="EMBL" id="BAABHW010000001">
    <property type="protein sequence ID" value="GAA5068203.1"/>
    <property type="molecule type" value="Genomic_DNA"/>
</dbReference>
<proteinExistence type="inferred from homology"/>
<gene>
    <name evidence="9" type="ORF">GCM10023209_08530</name>
</gene>
<evidence type="ECO:0000256" key="7">
    <source>
        <dbReference type="RuleBase" id="RU003879"/>
    </source>
</evidence>
<keyword evidence="7" id="KW-0813">Transport</keyword>
<evidence type="ECO:0000256" key="8">
    <source>
        <dbReference type="SAM" id="Phobius"/>
    </source>
</evidence>
<feature type="transmembrane region" description="Helical" evidence="8">
    <location>
        <begin position="15"/>
        <end position="36"/>
    </location>
</feature>
<evidence type="ECO:0000256" key="6">
    <source>
        <dbReference type="ARBA" id="ARBA00023136"/>
    </source>
</evidence>
<comment type="subcellular location">
    <subcellularLocation>
        <location evidence="1">Cell membrane</location>
        <topology evidence="1">Single-pass membrane protein</topology>
    </subcellularLocation>
    <subcellularLocation>
        <location evidence="7">Cell membrane</location>
        <topology evidence="7">Single-pass type II membrane protein</topology>
    </subcellularLocation>
</comment>
<evidence type="ECO:0000256" key="4">
    <source>
        <dbReference type="ARBA" id="ARBA00022692"/>
    </source>
</evidence>
<dbReference type="InterPro" id="IPR003400">
    <property type="entry name" value="ExbD"/>
</dbReference>
<evidence type="ECO:0000256" key="5">
    <source>
        <dbReference type="ARBA" id="ARBA00022989"/>
    </source>
</evidence>
<dbReference type="RefSeq" id="WP_259546474.1">
    <property type="nucleotide sequence ID" value="NZ_BAABHW010000001.1"/>
</dbReference>
<evidence type="ECO:0008006" key="11">
    <source>
        <dbReference type="Google" id="ProtNLM"/>
    </source>
</evidence>
<name>A0ABP9L2F7_9RHOB</name>
<accession>A0ABP9L2F7</accession>
<sequence length="131" mass="14301">MALAPSRKRRRPEPMIALINVVFLMLVFFLVAASIAPPMERGVTLVRADRLEGRAPPDAAVIRADGTMVYRGAEITSEAYLTERLSERGAEVALRLVPDRALPAQDLVAIARELRAAGAAEIWIVTERGLP</sequence>
<comment type="caution">
    <text evidence="9">The sequence shown here is derived from an EMBL/GenBank/DDBJ whole genome shotgun (WGS) entry which is preliminary data.</text>
</comment>
<reference evidence="10" key="1">
    <citation type="journal article" date="2019" name="Int. J. Syst. Evol. Microbiol.">
        <title>The Global Catalogue of Microorganisms (GCM) 10K type strain sequencing project: providing services to taxonomists for standard genome sequencing and annotation.</title>
        <authorList>
            <consortium name="The Broad Institute Genomics Platform"/>
            <consortium name="The Broad Institute Genome Sequencing Center for Infectious Disease"/>
            <person name="Wu L."/>
            <person name="Ma J."/>
        </authorList>
    </citation>
    <scope>NUCLEOTIDE SEQUENCE [LARGE SCALE GENOMIC DNA]</scope>
    <source>
        <strain evidence="10">JCM 18015</strain>
    </source>
</reference>
<keyword evidence="3" id="KW-1003">Cell membrane</keyword>
<keyword evidence="10" id="KW-1185">Reference proteome</keyword>
<keyword evidence="4 7" id="KW-0812">Transmembrane</keyword>
<comment type="similarity">
    <text evidence="2 7">Belongs to the ExbD/TolR family.</text>
</comment>
<protein>
    <recommendedName>
        <fullName evidence="11">Biopolymer transport protein ExbD</fullName>
    </recommendedName>
</protein>
<dbReference type="Pfam" id="PF02472">
    <property type="entry name" value="ExbD"/>
    <property type="match status" value="1"/>
</dbReference>
<evidence type="ECO:0000313" key="10">
    <source>
        <dbReference type="Proteomes" id="UP001499910"/>
    </source>
</evidence>
<evidence type="ECO:0000256" key="3">
    <source>
        <dbReference type="ARBA" id="ARBA00022475"/>
    </source>
</evidence>
<evidence type="ECO:0000256" key="2">
    <source>
        <dbReference type="ARBA" id="ARBA00005811"/>
    </source>
</evidence>